<evidence type="ECO:0000313" key="3">
    <source>
        <dbReference type="EMBL" id="KAJ7318437.1"/>
    </source>
</evidence>
<organism evidence="3 4">
    <name type="scientific">Mycena albidolilacea</name>
    <dbReference type="NCBI Taxonomy" id="1033008"/>
    <lineage>
        <taxon>Eukaryota</taxon>
        <taxon>Fungi</taxon>
        <taxon>Dikarya</taxon>
        <taxon>Basidiomycota</taxon>
        <taxon>Agaricomycotina</taxon>
        <taxon>Agaricomycetes</taxon>
        <taxon>Agaricomycetidae</taxon>
        <taxon>Agaricales</taxon>
        <taxon>Marasmiineae</taxon>
        <taxon>Mycenaceae</taxon>
        <taxon>Mycena</taxon>
    </lineage>
</organism>
<proteinExistence type="predicted"/>
<feature type="compositionally biased region" description="Polar residues" evidence="1">
    <location>
        <begin position="721"/>
        <end position="730"/>
    </location>
</feature>
<dbReference type="SMART" id="SM00513">
    <property type="entry name" value="SAP"/>
    <property type="match status" value="1"/>
</dbReference>
<dbReference type="Pfam" id="PF20414">
    <property type="entry name" value="DUF6698"/>
    <property type="match status" value="1"/>
</dbReference>
<gene>
    <name evidence="3" type="ORF">DFH08DRAFT_1086642</name>
</gene>
<feature type="compositionally biased region" description="Acidic residues" evidence="1">
    <location>
        <begin position="70"/>
        <end position="86"/>
    </location>
</feature>
<dbReference type="InterPro" id="IPR036361">
    <property type="entry name" value="SAP_dom_sf"/>
</dbReference>
<dbReference type="Proteomes" id="UP001218218">
    <property type="component" value="Unassembled WGS sequence"/>
</dbReference>
<keyword evidence="4" id="KW-1185">Reference proteome</keyword>
<feature type="region of interest" description="Disordered" evidence="1">
    <location>
        <begin position="46"/>
        <end position="90"/>
    </location>
</feature>
<dbReference type="InterPro" id="IPR046521">
    <property type="entry name" value="DUF6698"/>
</dbReference>
<sequence length="922" mass="102068">MSRANEPPTVLEDLSRDELLVLARQNEKALNDERVRADTAEKRAVLADTTNRSHCGRPRKRTRPTRSLLSDDENIPDDDQVEDDSPEEKMRRAGHKYVIAEGLWFSSTTESVLETKLSQSYEEKNRFANQSQKKQGELRAVRELLPEELRGELRKEWAIFEFDKAMGRQRSNTSSKNAAGKITYHPLTAPVLHSDGSISHNPETFLHNKLVMHVAAAIIFGKQKPRTLATGKGSSSSSRCMQDIHQITHTTPGMVRNASVLTLWTLSADTSLKKCGQQTAVNCHLIGEQIHEWLLNGLRNRHEPVLRLFREWDDELFPDTEASLGAALGTGSANTEDLHEALEALSHTQVVEMDTGSGDEDDMEGTTGVDGMDGEGPRDGVRGGSQANESAEESSVVAAIVVAGLSAVSATAGAAVCAINSLVTDPPYALLVAACILCFCGFRAPAACIWKRLEHTGLFPPMATTEHISSSQAAAEEDIQIFPTKAGSTEQRTLTGKKQDELKDMCRDYGLAVSGNKTQLKTRLREFSERYSKDPASCDLSPVKHRTHKGPRDGPKKSQPKQSANRRAAIIDTERITERSKDTRTADEMKDLLIWADRTVARLTYKPPKPQIPPTPSAPNVSSSDRSLHDRIQVIEDRLAAIATPQAPATDQWPSASSAHYVVYDHTTESFQNFSNYDMNFSFDMPTDMAWAPTSDNPNLHIGQTFNGSSSFPTLPSSQSHAVNSLTPTPASCVPDTRTGITSKAAASRSVKLGDGTVINVDDVKQIAVPATSFVENIERLNQMWDDTSAYWKNDSVVMIGNHSIALIYWPEIFKKTGLWSAHKSNWTEWKFLVERYRQGTPDEFGCAFRSKDGGRMSYTAICAALRNERKNTDKDLAELARQEYGREFESTFSYRCSKTNARVVMTKASSIAKEYKRLQGL</sequence>
<protein>
    <recommendedName>
        <fullName evidence="2">SAP domain-containing protein</fullName>
    </recommendedName>
</protein>
<comment type="caution">
    <text evidence="3">The sequence shown here is derived from an EMBL/GenBank/DDBJ whole genome shotgun (WGS) entry which is preliminary data.</text>
</comment>
<dbReference type="InterPro" id="IPR003034">
    <property type="entry name" value="SAP_dom"/>
</dbReference>
<feature type="compositionally biased region" description="Pro residues" evidence="1">
    <location>
        <begin position="607"/>
        <end position="617"/>
    </location>
</feature>
<feature type="region of interest" description="Disordered" evidence="1">
    <location>
        <begin position="531"/>
        <end position="583"/>
    </location>
</feature>
<evidence type="ECO:0000259" key="2">
    <source>
        <dbReference type="PROSITE" id="PS50800"/>
    </source>
</evidence>
<dbReference type="EMBL" id="JARIHO010000058">
    <property type="protein sequence ID" value="KAJ7318437.1"/>
    <property type="molecule type" value="Genomic_DNA"/>
</dbReference>
<name>A0AAD6ZEC9_9AGAR</name>
<feature type="region of interest" description="Disordered" evidence="1">
    <location>
        <begin position="713"/>
        <end position="735"/>
    </location>
</feature>
<dbReference type="Pfam" id="PF02037">
    <property type="entry name" value="SAP"/>
    <property type="match status" value="1"/>
</dbReference>
<reference evidence="3" key="1">
    <citation type="submission" date="2023-03" db="EMBL/GenBank/DDBJ databases">
        <title>Massive genome expansion in bonnet fungi (Mycena s.s.) driven by repeated elements and novel gene families across ecological guilds.</title>
        <authorList>
            <consortium name="Lawrence Berkeley National Laboratory"/>
            <person name="Harder C.B."/>
            <person name="Miyauchi S."/>
            <person name="Viragh M."/>
            <person name="Kuo A."/>
            <person name="Thoen E."/>
            <person name="Andreopoulos B."/>
            <person name="Lu D."/>
            <person name="Skrede I."/>
            <person name="Drula E."/>
            <person name="Henrissat B."/>
            <person name="Morin E."/>
            <person name="Kohler A."/>
            <person name="Barry K."/>
            <person name="LaButti K."/>
            <person name="Morin E."/>
            <person name="Salamov A."/>
            <person name="Lipzen A."/>
            <person name="Mereny Z."/>
            <person name="Hegedus B."/>
            <person name="Baldrian P."/>
            <person name="Stursova M."/>
            <person name="Weitz H."/>
            <person name="Taylor A."/>
            <person name="Grigoriev I.V."/>
            <person name="Nagy L.G."/>
            <person name="Martin F."/>
            <person name="Kauserud H."/>
        </authorList>
    </citation>
    <scope>NUCLEOTIDE SEQUENCE</scope>
    <source>
        <strain evidence="3">CBHHK002</strain>
    </source>
</reference>
<dbReference type="AlphaFoldDB" id="A0AAD6ZEC9"/>
<evidence type="ECO:0000256" key="1">
    <source>
        <dbReference type="SAM" id="MobiDB-lite"/>
    </source>
</evidence>
<feature type="region of interest" description="Disordered" evidence="1">
    <location>
        <begin position="605"/>
        <end position="627"/>
    </location>
</feature>
<feature type="region of interest" description="Disordered" evidence="1">
    <location>
        <begin position="354"/>
        <end position="389"/>
    </location>
</feature>
<evidence type="ECO:0000313" key="4">
    <source>
        <dbReference type="Proteomes" id="UP001218218"/>
    </source>
</evidence>
<feature type="domain" description="SAP" evidence="2">
    <location>
        <begin position="494"/>
        <end position="528"/>
    </location>
</feature>
<feature type="compositionally biased region" description="Basic and acidic residues" evidence="1">
    <location>
        <begin position="572"/>
        <end position="583"/>
    </location>
</feature>
<dbReference type="Gene3D" id="1.10.720.30">
    <property type="entry name" value="SAP domain"/>
    <property type="match status" value="1"/>
</dbReference>
<dbReference type="SUPFAM" id="SSF68906">
    <property type="entry name" value="SAP domain"/>
    <property type="match status" value="1"/>
</dbReference>
<accession>A0AAD6ZEC9</accession>
<dbReference type="PROSITE" id="PS50800">
    <property type="entry name" value="SAP"/>
    <property type="match status" value="1"/>
</dbReference>
<feature type="compositionally biased region" description="Basic residues" evidence="1">
    <location>
        <begin position="54"/>
        <end position="64"/>
    </location>
</feature>